<feature type="domain" description="Fibronectin type-III" evidence="3">
    <location>
        <begin position="347"/>
        <end position="442"/>
    </location>
</feature>
<keyword evidence="1 2" id="KW-0732">Signal</keyword>
<feature type="signal peptide" evidence="2">
    <location>
        <begin position="1"/>
        <end position="22"/>
    </location>
</feature>
<evidence type="ECO:0000313" key="5">
    <source>
        <dbReference type="Proteomes" id="UP000244937"/>
    </source>
</evidence>
<dbReference type="Gene3D" id="2.60.40.10">
    <property type="entry name" value="Immunoglobulins"/>
    <property type="match status" value="8"/>
</dbReference>
<dbReference type="EMBL" id="CP029187">
    <property type="protein sequence ID" value="AWI25787.1"/>
    <property type="molecule type" value="Genomic_DNA"/>
</dbReference>
<dbReference type="InterPro" id="IPR013783">
    <property type="entry name" value="Ig-like_fold"/>
</dbReference>
<evidence type="ECO:0000256" key="2">
    <source>
        <dbReference type="SAM" id="SignalP"/>
    </source>
</evidence>
<accession>A0A2S1SHG0</accession>
<feature type="domain" description="Fibronectin type-III" evidence="3">
    <location>
        <begin position="1850"/>
        <end position="1939"/>
    </location>
</feature>
<feature type="domain" description="Fibronectin type-III" evidence="3">
    <location>
        <begin position="1645"/>
        <end position="1738"/>
    </location>
</feature>
<dbReference type="Proteomes" id="UP000244937">
    <property type="component" value="Chromosome"/>
</dbReference>
<dbReference type="Pfam" id="PF18962">
    <property type="entry name" value="Por_Secre_tail"/>
    <property type="match status" value="1"/>
</dbReference>
<dbReference type="RefSeq" id="WP_108903573.1">
    <property type="nucleotide sequence ID" value="NZ_CP029187.1"/>
</dbReference>
<sequence length="3294" mass="349555">MKAKITLFSFLISLCFFSNVSAQCTNGTLLSSQTFTPILDYGQTVGFSTTPGQYSNVAILPNRIYEFYTSVSTDYVTITNADATTVLAHGTGHVFWTTQGTGNVRFYVHTNAACGTSTTTRTSYMGCYTYTDCATMPSDVMVSGITSNSALLTWTEPVPSPVDDYDLYFSTSPTPPQANTVPTQKVLNYYYTILSPLQASTTYYYSMRSNCGSTKSNWTTLKSFTTNAFQSCNGAVNGTGLYTFTPPLTGVSTATDTRSPGQFERIRVVNNTAYRFSTNLTTDYITITDETGATVLASGVNILNWNSGTINGIVRMYVHSNASCGATTPQGNTTKWVRATPSASTCVYPGLQLATNITSNSARIPWTAPSVNPPGSYDVYVSTTNIMPSASATPTGSTTALFFDVTGLQPGTQYYYWVRSNCGTSKSQWAWDSGISFTTNAATTCGNATYGMYPATTFVPSCTGAPQQIVADAKAGQYSEVTVGSNTQYTFSSSVATDFITLTNSTGGVISSGSTPLIWNSGPSSGTLRFFIHTDNACGEQNVSRIKSVACAVATSCGLPTNLTVSEISSGYARISWTAPEGSPGSYEVYRTLSSTTVPTATSTPSETSTTTSAMVNLTNGTNTWRYWVRSVCGSLKSEWVFGGSFANVVSLTCNNAKYGLFPKATFTPLCNGTLETVTTNAYASQYSNINVLPYKNYIFDSSTNDVITITNAAGTVVYAYGVAPLSWASESISGVVRYFNHTAGCGEEQYRRTKYITGTDAVTCNGPTALTVSNITSNSARISWTAPTYPPLGGYEVYYSTANIAPTAGTPATFGNATNVSLAYNLSAATTYYYWVRSNCNGTIKGSWISGGSFTTNAFSSCNGASYGLYPEAAYTPAGTGQAEPAFEAYAGQYSNFNALASRHYIFSTSVSTDYVTITNAAGTVVYASGSTPLTWLSGSNSGVLRYYVHTNASCGTQNTARTKYITATSASSCGGVVSGMTVSNLTSNSARISWTAPASPPSSGYDLYWSTSNAVPPAPIGNFTSSTYANVGDLASGTTYYYWVRTSCGTTKGPWTMLSFNTLQPLSCNGANQGINPEATFTPLEIMSPETITTTSYAGQYSNINILTKRDYTFTSSVATDFLTITNATGTTVYASGQTPLNWSSGTTSGVIRFYVHTDAACGSVASYRTKSITVVPPQILNAGDIVVIGAGADTGTIAQGGDEFSWMPLTNLRPGTQFYITDAGWNTSSNQFMCAGNTEDILFRYTVPAGGIPAGAVQTVSQLGTDANYEVISGTQCGSDFDGKLTFPNIGDQVVIFRSDAAIDANFPGTNFTAIYALTTATNNWASLTANTASISSNLRDNYSNLPPGLTNGLTAIAVGLGSGVQNEADNARYEGPTSGTRQFLLAQVGTLSNWKRYDNGAGAEFPDFTESNPVYGWTANGLANFTLEYCNPPSAIATSLSTYHSVRISWNAPLIAPANGYQVYYTTVAGVPSASIPVTNATTNTYYDIDGLTSGTTYRIWVRSVCGTNPPVGDWMDGGTYTPPAPGCVNGSLSPQNTFTPNCDGGSQVITASALAGEYSNVNIQSDRSYIFSTTRATDFITITNSTGTTVYAYGTTPLNWYSASRTGTIRYYIHKSDLCTNDFTIRTKMIACQTPGTCSPPHYLTSSDITSQTVKISWEQAPFPPSGGSQVYVSTSNTAPSINLPITTNTTAGNSLTINGLNSATVYYYWVRSICFDAGFNWVYGGSFTTKFPGCTNGSLYPQTTFTPSCIGRQTITTAAYAGEYTNVNVTETVYTFSSSNASDYITITNDDATQILAYGTTPLVWESGFEGTIRYYLHTGFACGMQAQNRARYIACGEAPPCAPPSNLGVVASSITSENLLLTWDSPNYVQLYTSTQNTPPSASEPFITAYDPTGTFLTGLTPATTYYFWIRSACDGNFSEWIAGPSFATIATVTPGCNGAKYGQYPQAAYAPQCTGTQELISDSSWAGEFTNVNVAGNKMYTFGSSVATDYITITNQNGTQLLAYGTTPVVWNSGSYSGIIRYHLNLDQNCGSETVTRSRFITCEAAPCFTTSEETITACDNYNWNGITYTASGDYTSQTTNEDTGCVNTATLHLTINSSTASSESVTACDAYEWHGTVYTETGDYTFENTNASGCANIETLNLRINHSTSSEETAEACSEYYWNGQSYSESGDYIFTTTNVSGCTHTATLHLTIHHGSEMTEEVTACDSYSIFGTTLTESGIYGFDTYNEWGCESTKIIYLTINHSTTSEESATACDSYQWHDTTYTESGDYSYEGTNVFGCKHVETLHLTINHNSTTWEDATACNYYVWHGVTYTETGNYTYGSTNASGCTNMANLHLQINHSTTTSEEAVACDSYNWHGTTYTASGDYTHTSTNASGCTNVSTLHLTINHSTSASEAATACDSYDWHGVNYTESGDYTFESTNASGCTNVSTLHLTINHSTTTWEDATACNSYVWHGVTFTETGNYTYAGTNSSGCTHIANLHLTINHSTTISETVTACGSYAWYGTTYTASGDYTHTGTNSSGCTETATLHLTVNHTPAPTASSQSFCSGSIANLTAAGTNIRWYGTASGGTALSTDTALEQGTYYATQTLNGCESPRTSVSVTIQVAMPSAPSPQTFLCGARRTNLSATGTTLRWYTTATGGTAMASADLLATGTYYVTQTIDGCQSSRRAVEVIINTIAPPTANDQTYCYNGTVANLMATGTDIRWYATATGGTALATTTTLTAGTYYASQKTGTCESPRIPINVTLSGPALPDAASPQTYNCGARRTSLTATGTGLKWYTTATGGTAMLSSTQLVAGSYYVSQTIDGCEGARKEVQVTITYPTPPTASTQVFCTAATVANLYATGTGIKWYATDTDTTPLASSTPLSSGTYYASQTNSMMCESTRTAVQVITGGAPMPDAPSPQSFVCGTKRPALTATGSSLLWYTVPTAGTALSSTAVLVTGTYYVSQTINGCESARRAVSVTITNPAAPSASAQTLCSGSTVANLTANGTGLKWYSTPTGGPALASTAQVTAGTYYVSQGSGICESDRTAVSVTINTIAMPDAPSPQVFSCNVKRPALTATGTSLLWYTVATGGTALSSTAQLATGTYYVSQTVDGCTSARRAVSVTVNATAPPSVSDQSLCQGRFVSDLTATGTALRWYAASSGGTPLAPSVQLTAATYYVTQTINGCESLRSASNVTLMPCAVRMPETAKDDTTSNDDITSAYHIRIFPNPTASVINIKSDGDFKVERVVILDSAGRVVLEQSGPDQVDVSRFARGVYILQAFSGEQRYQAKFIKE</sequence>
<dbReference type="Pfam" id="PF19081">
    <property type="entry name" value="Ig_7"/>
    <property type="match status" value="8"/>
</dbReference>
<gene>
    <name evidence="4" type="ORF">HYN49_07665</name>
</gene>
<feature type="domain" description="Fibronectin type-III" evidence="3">
    <location>
        <begin position="1436"/>
        <end position="1530"/>
    </location>
</feature>
<dbReference type="SUPFAM" id="SSF49265">
    <property type="entry name" value="Fibronectin type III"/>
    <property type="match status" value="6"/>
</dbReference>
<keyword evidence="5" id="KW-1185">Reference proteome</keyword>
<organism evidence="4 5">
    <name type="scientific">Flavobacterium pallidum</name>
    <dbReference type="NCBI Taxonomy" id="2172098"/>
    <lineage>
        <taxon>Bacteria</taxon>
        <taxon>Pseudomonadati</taxon>
        <taxon>Bacteroidota</taxon>
        <taxon>Flavobacteriia</taxon>
        <taxon>Flavobacteriales</taxon>
        <taxon>Flavobacteriaceae</taxon>
        <taxon>Flavobacterium</taxon>
    </lineage>
</organism>
<dbReference type="InterPro" id="IPR044023">
    <property type="entry name" value="Ig_7"/>
</dbReference>
<evidence type="ECO:0000256" key="1">
    <source>
        <dbReference type="ARBA" id="ARBA00022729"/>
    </source>
</evidence>
<feature type="domain" description="Fibronectin type-III" evidence="3">
    <location>
        <begin position="136"/>
        <end position="229"/>
    </location>
</feature>
<dbReference type="InterPro" id="IPR003961">
    <property type="entry name" value="FN3_dom"/>
</dbReference>
<reference evidence="4 5" key="1">
    <citation type="submission" date="2018-05" db="EMBL/GenBank/DDBJ databases">
        <title>Genome sequencing of Flavobacterium sp. HYN0049.</title>
        <authorList>
            <person name="Yi H."/>
            <person name="Baek C."/>
        </authorList>
    </citation>
    <scope>NUCLEOTIDE SEQUENCE [LARGE SCALE GENOMIC DNA]</scope>
    <source>
        <strain evidence="4 5">HYN0049</strain>
    </source>
</reference>
<feature type="chain" id="PRO_5015471770" description="Fibronectin type-III domain-containing protein" evidence="2">
    <location>
        <begin position="23"/>
        <end position="3294"/>
    </location>
</feature>
<proteinExistence type="predicted"/>
<dbReference type="Pfam" id="PF00041">
    <property type="entry name" value="fn3"/>
    <property type="match status" value="5"/>
</dbReference>
<evidence type="ECO:0000313" key="4">
    <source>
        <dbReference type="EMBL" id="AWI25787.1"/>
    </source>
</evidence>
<feature type="domain" description="Fibronectin type-III" evidence="3">
    <location>
        <begin position="978"/>
        <end position="1068"/>
    </location>
</feature>
<dbReference type="InterPro" id="IPR026444">
    <property type="entry name" value="Secre_tail"/>
</dbReference>
<dbReference type="InterPro" id="IPR036116">
    <property type="entry name" value="FN3_sf"/>
</dbReference>
<feature type="domain" description="Fibronectin type-III" evidence="3">
    <location>
        <begin position="559"/>
        <end position="657"/>
    </location>
</feature>
<name>A0A2S1SHG0_9FLAO</name>
<dbReference type="NCBIfam" id="TIGR04183">
    <property type="entry name" value="Por_Secre_tail"/>
    <property type="match status" value="1"/>
</dbReference>
<dbReference type="CDD" id="cd00063">
    <property type="entry name" value="FN3"/>
    <property type="match status" value="7"/>
</dbReference>
<dbReference type="KEGG" id="fpal:HYN49_07665"/>
<dbReference type="SMART" id="SM00060">
    <property type="entry name" value="FN3"/>
    <property type="match status" value="8"/>
</dbReference>
<protein>
    <recommendedName>
        <fullName evidence="3">Fibronectin type-III domain-containing protein</fullName>
    </recommendedName>
</protein>
<dbReference type="OrthoDB" id="1283628at2"/>
<feature type="domain" description="Fibronectin type-III" evidence="3">
    <location>
        <begin position="767"/>
        <end position="860"/>
    </location>
</feature>
<evidence type="ECO:0000259" key="3">
    <source>
        <dbReference type="PROSITE" id="PS50853"/>
    </source>
</evidence>
<dbReference type="PROSITE" id="PS50853">
    <property type="entry name" value="FN3"/>
    <property type="match status" value="8"/>
</dbReference>